<evidence type="ECO:0000313" key="2">
    <source>
        <dbReference type="Proteomes" id="UP000887116"/>
    </source>
</evidence>
<organism evidence="1 2">
    <name type="scientific">Trichonephila clavata</name>
    <name type="common">Joro spider</name>
    <name type="synonym">Nephila clavata</name>
    <dbReference type="NCBI Taxonomy" id="2740835"/>
    <lineage>
        <taxon>Eukaryota</taxon>
        <taxon>Metazoa</taxon>
        <taxon>Ecdysozoa</taxon>
        <taxon>Arthropoda</taxon>
        <taxon>Chelicerata</taxon>
        <taxon>Arachnida</taxon>
        <taxon>Araneae</taxon>
        <taxon>Araneomorphae</taxon>
        <taxon>Entelegynae</taxon>
        <taxon>Araneoidea</taxon>
        <taxon>Nephilidae</taxon>
        <taxon>Trichonephila</taxon>
    </lineage>
</organism>
<sequence>MSNNIYWILADGVLNEDGCSSPCARGSVVSVYAVICYVKGVAWFEEGFLKGNDIRVIDFDEMEKFFFFWVKCYWSSS</sequence>
<keyword evidence="2" id="KW-1185">Reference proteome</keyword>
<comment type="caution">
    <text evidence="1">The sequence shown here is derived from an EMBL/GenBank/DDBJ whole genome shotgun (WGS) entry which is preliminary data.</text>
</comment>
<dbReference type="AlphaFoldDB" id="A0A8X6FQK2"/>
<accession>A0A8X6FQK2</accession>
<dbReference type="Proteomes" id="UP000887116">
    <property type="component" value="Unassembled WGS sequence"/>
</dbReference>
<evidence type="ECO:0000313" key="1">
    <source>
        <dbReference type="EMBL" id="GFQ86426.1"/>
    </source>
</evidence>
<protein>
    <submittedName>
        <fullName evidence="1">Uncharacterized protein</fullName>
    </submittedName>
</protein>
<proteinExistence type="predicted"/>
<reference evidence="1" key="1">
    <citation type="submission" date="2020-07" db="EMBL/GenBank/DDBJ databases">
        <title>Multicomponent nature underlies the extraordinary mechanical properties of spider dragline silk.</title>
        <authorList>
            <person name="Kono N."/>
            <person name="Nakamura H."/>
            <person name="Mori M."/>
            <person name="Yoshida Y."/>
            <person name="Ohtoshi R."/>
            <person name="Malay A.D."/>
            <person name="Moran D.A.P."/>
            <person name="Tomita M."/>
            <person name="Numata K."/>
            <person name="Arakawa K."/>
        </authorList>
    </citation>
    <scope>NUCLEOTIDE SEQUENCE</scope>
</reference>
<gene>
    <name evidence="1" type="ORF">TNCT_416521</name>
</gene>
<name>A0A8X6FQK2_TRICU</name>
<dbReference type="EMBL" id="BMAO01013114">
    <property type="protein sequence ID" value="GFQ86426.1"/>
    <property type="molecule type" value="Genomic_DNA"/>
</dbReference>